<dbReference type="InterPro" id="IPR017459">
    <property type="entry name" value="Glycosyl_Trfase_fam3_N_dom"/>
</dbReference>
<keyword evidence="7" id="KW-0479">Metal-binding</keyword>
<proteinExistence type="inferred from homology"/>
<dbReference type="Pfam" id="PF00383">
    <property type="entry name" value="dCMP_cyt_deam_1"/>
    <property type="match status" value="1"/>
</dbReference>
<feature type="compositionally biased region" description="Basic and acidic residues" evidence="16">
    <location>
        <begin position="2433"/>
        <end position="2474"/>
    </location>
</feature>
<dbReference type="SUPFAM" id="SSF54680">
    <property type="entry name" value="Pyrimidine nucleoside phosphorylase C-terminal domain"/>
    <property type="match status" value="1"/>
</dbReference>
<dbReference type="GO" id="GO:0043094">
    <property type="term" value="P:metabolic compound salvage"/>
    <property type="evidence" value="ECO:0007669"/>
    <property type="project" value="InterPro"/>
</dbReference>
<dbReference type="SUPFAM" id="SSF53720">
    <property type="entry name" value="ALDH-like"/>
    <property type="match status" value="2"/>
</dbReference>
<evidence type="ECO:0000256" key="11">
    <source>
        <dbReference type="ARBA" id="ARBA00023235"/>
    </source>
</evidence>
<dbReference type="AntiFam" id="ANF00185">
    <property type="entry name" value="Shadow ORF (opposite ybhD)"/>
</dbReference>
<dbReference type="InterPro" id="IPR006124">
    <property type="entry name" value="Metalloenzyme"/>
</dbReference>
<dbReference type="Gene3D" id="1.20.970.10">
    <property type="entry name" value="Transferase, Pyrimidine Nucleoside Phosphorylase, Chain C"/>
    <property type="match status" value="1"/>
</dbReference>
<dbReference type="Pfam" id="PF00591">
    <property type="entry name" value="Glycos_transf_3"/>
    <property type="match status" value="1"/>
</dbReference>
<dbReference type="SUPFAM" id="SSF52418">
    <property type="entry name" value="Nucleoside phosphorylase/phosphoribosyltransferase catalytic domain"/>
    <property type="match status" value="1"/>
</dbReference>
<feature type="region of interest" description="Disordered" evidence="16">
    <location>
        <begin position="114"/>
        <end position="143"/>
    </location>
</feature>
<feature type="compositionally biased region" description="Basic and acidic residues" evidence="16">
    <location>
        <begin position="1675"/>
        <end position="1693"/>
    </location>
</feature>
<dbReference type="PROSITE" id="PS00647">
    <property type="entry name" value="THYMID_PHOSPHORYLASE"/>
    <property type="match status" value="1"/>
</dbReference>
<dbReference type="SUPFAM" id="SSF47648">
    <property type="entry name" value="Nucleoside phosphorylase/phosphoribosyltransferase N-terminal domain"/>
    <property type="match status" value="1"/>
</dbReference>
<dbReference type="InterPro" id="IPR029510">
    <property type="entry name" value="Ald_DH_CS_GLU"/>
</dbReference>
<dbReference type="GO" id="GO:0006206">
    <property type="term" value="P:pyrimidine nucleobase metabolic process"/>
    <property type="evidence" value="ECO:0007669"/>
    <property type="project" value="InterPro"/>
</dbReference>
<protein>
    <submittedName>
        <fullName evidence="18">Aldehyde dehydrogenase</fullName>
    </submittedName>
</protein>
<feature type="region of interest" description="Disordered" evidence="16">
    <location>
        <begin position="3826"/>
        <end position="3888"/>
    </location>
</feature>
<keyword evidence="11" id="KW-0413">Isomerase</keyword>
<feature type="region of interest" description="Disordered" evidence="16">
    <location>
        <begin position="1674"/>
        <end position="1728"/>
    </location>
</feature>
<feature type="active site" evidence="14">
    <location>
        <position position="2787"/>
    </location>
</feature>
<dbReference type="FunFam" id="3.40.605.10:FF:000007">
    <property type="entry name" value="NAD/NADP-dependent betaine aldehyde dehydrogenase"/>
    <property type="match status" value="1"/>
</dbReference>
<dbReference type="SUPFAM" id="SSF143856">
    <property type="entry name" value="DeoB insert domain-like"/>
    <property type="match status" value="1"/>
</dbReference>
<dbReference type="Gene3D" id="3.40.605.10">
    <property type="entry name" value="Aldehyde Dehydrogenase, Chain A, domain 1"/>
    <property type="match status" value="2"/>
</dbReference>
<dbReference type="Pfam" id="PF01676">
    <property type="entry name" value="Metalloenzyme"/>
    <property type="match status" value="1"/>
</dbReference>
<dbReference type="InterPro" id="IPR013465">
    <property type="entry name" value="Thymidine_Pase"/>
</dbReference>
<evidence type="ECO:0000313" key="18">
    <source>
        <dbReference type="EMBL" id="GEU28077.1"/>
    </source>
</evidence>
<dbReference type="InterPro" id="IPR016163">
    <property type="entry name" value="Ald_DH_C"/>
</dbReference>
<dbReference type="GO" id="GO:0005737">
    <property type="term" value="C:cytoplasm"/>
    <property type="evidence" value="ECO:0007669"/>
    <property type="project" value="InterPro"/>
</dbReference>
<dbReference type="HAMAP" id="MF_01628">
    <property type="entry name" value="Thymid_phosp"/>
    <property type="match status" value="1"/>
</dbReference>
<dbReference type="InterPro" id="IPR016193">
    <property type="entry name" value="Cytidine_deaminase-like"/>
</dbReference>
<dbReference type="GO" id="GO:0016787">
    <property type="term" value="F:hydrolase activity"/>
    <property type="evidence" value="ECO:0007669"/>
    <property type="project" value="InterPro"/>
</dbReference>
<dbReference type="NCBIfam" id="TIGR01696">
    <property type="entry name" value="deoB"/>
    <property type="match status" value="1"/>
</dbReference>
<keyword evidence="9 15" id="KW-0560">Oxidoreductase</keyword>
<dbReference type="Pfam" id="PF02885">
    <property type="entry name" value="Glycos_trans_3N"/>
    <property type="match status" value="1"/>
</dbReference>
<dbReference type="CDD" id="cd01285">
    <property type="entry name" value="nucleoside_deaminase"/>
    <property type="match status" value="1"/>
</dbReference>
<dbReference type="InterPro" id="IPR017850">
    <property type="entry name" value="Alkaline_phosphatase_core_sf"/>
</dbReference>
<dbReference type="Gene3D" id="3.40.140.10">
    <property type="entry name" value="Cytidine Deaminase, domain 2"/>
    <property type="match status" value="2"/>
</dbReference>
<keyword evidence="5" id="KW-0328">Glycosyltransferase</keyword>
<feature type="compositionally biased region" description="Basic and acidic residues" evidence="16">
    <location>
        <begin position="2411"/>
        <end position="2424"/>
    </location>
</feature>
<dbReference type="InterPro" id="IPR000312">
    <property type="entry name" value="Glycosyl_Trfase_fam3"/>
</dbReference>
<dbReference type="GO" id="GO:0006213">
    <property type="term" value="P:pyrimidine nucleoside metabolic process"/>
    <property type="evidence" value="ECO:0007669"/>
    <property type="project" value="InterPro"/>
</dbReference>
<dbReference type="SMART" id="SM00941">
    <property type="entry name" value="PYNP_C"/>
    <property type="match status" value="1"/>
</dbReference>
<dbReference type="NCBIfam" id="TIGR02644">
    <property type="entry name" value="Y_phosphoryl"/>
    <property type="match status" value="1"/>
</dbReference>
<feature type="compositionally biased region" description="Basic and acidic residues" evidence="16">
    <location>
        <begin position="3759"/>
        <end position="3784"/>
    </location>
</feature>
<dbReference type="NCBIfam" id="NF004490">
    <property type="entry name" value="PRK05820.1"/>
    <property type="match status" value="1"/>
</dbReference>
<feature type="compositionally biased region" description="Gly residues" evidence="16">
    <location>
        <begin position="304"/>
        <end position="317"/>
    </location>
</feature>
<dbReference type="HAMAP" id="MF_00740">
    <property type="entry name" value="Phosphopentomut"/>
    <property type="match status" value="1"/>
</dbReference>
<evidence type="ECO:0000256" key="6">
    <source>
        <dbReference type="ARBA" id="ARBA00022679"/>
    </source>
</evidence>
<feature type="compositionally biased region" description="Low complexity" evidence="16">
    <location>
        <begin position="489"/>
        <end position="507"/>
    </location>
</feature>
<dbReference type="FunFam" id="3.40.1030.10:FF:000001">
    <property type="entry name" value="Thymidine phosphorylase"/>
    <property type="match status" value="1"/>
</dbReference>
<comment type="similarity">
    <text evidence="2 15">Belongs to the aldehyde dehydrogenase family.</text>
</comment>
<evidence type="ECO:0000256" key="5">
    <source>
        <dbReference type="ARBA" id="ARBA00022676"/>
    </source>
</evidence>
<evidence type="ECO:0000256" key="16">
    <source>
        <dbReference type="SAM" id="MobiDB-lite"/>
    </source>
</evidence>
<dbReference type="InterPro" id="IPR016161">
    <property type="entry name" value="Ald_DH/histidinol_DH"/>
</dbReference>
<reference evidence="18" key="1">
    <citation type="journal article" date="2019" name="Sci. Rep.">
        <title>Draft genome of Tanacetum cinerariifolium, the natural source of mosquito coil.</title>
        <authorList>
            <person name="Yamashiro T."/>
            <person name="Shiraishi A."/>
            <person name="Satake H."/>
            <person name="Nakayama K."/>
        </authorList>
    </citation>
    <scope>NUCLEOTIDE SEQUENCE</scope>
</reference>
<evidence type="ECO:0000256" key="10">
    <source>
        <dbReference type="ARBA" id="ARBA00023211"/>
    </source>
</evidence>
<name>A0A699GEJ7_TANCI</name>
<dbReference type="InterPro" id="IPR010045">
    <property type="entry name" value="DeoB"/>
</dbReference>
<dbReference type="Gene3D" id="3.40.720.10">
    <property type="entry name" value="Alkaline Phosphatase, subunit A"/>
    <property type="match status" value="1"/>
</dbReference>
<comment type="pathway">
    <text evidence="12">Amine and polyamine biosynthesis; betaine biosynthesis via choline pathway; betaine from betaine aldehyde: step 1/1.</text>
</comment>
<feature type="compositionally biased region" description="Basic and acidic residues" evidence="16">
    <location>
        <begin position="537"/>
        <end position="546"/>
    </location>
</feature>
<feature type="compositionally biased region" description="Basic residues" evidence="16">
    <location>
        <begin position="3838"/>
        <end position="3849"/>
    </location>
</feature>
<evidence type="ECO:0000259" key="17">
    <source>
        <dbReference type="PROSITE" id="PS51747"/>
    </source>
</evidence>
<dbReference type="InterPro" id="IPR002125">
    <property type="entry name" value="CMP_dCMP_dom"/>
</dbReference>
<evidence type="ECO:0000256" key="13">
    <source>
        <dbReference type="ARBA" id="ARBA00062104"/>
    </source>
</evidence>
<feature type="compositionally biased region" description="Basic and acidic residues" evidence="16">
    <location>
        <begin position="1713"/>
        <end position="1728"/>
    </location>
</feature>
<feature type="compositionally biased region" description="Basic and acidic residues" evidence="16">
    <location>
        <begin position="2350"/>
        <end position="2365"/>
    </location>
</feature>
<feature type="region of interest" description="Disordered" evidence="16">
    <location>
        <begin position="489"/>
        <end position="551"/>
    </location>
</feature>
<keyword evidence="6" id="KW-0808">Transferase</keyword>
<sequence>MDVPTLLATVGTAFIKTRVDRAHPVRHHGTVADRVPRHPRIERRVRADQHRRPPEHGAPADRAHGRRRGRSALPGAVPGPAPPHPRHGRRHRQRGPVFRRGRFCRLRRHRADADFSARRRAGSRSAAHRPVGHPHGGHRLYCPRVAPAPARRRNHARHDEGRRMIAVFERAVLGPVCGGVPGRRAAAARGRRPADGGDGADCGFRRRDAGALRRTHAGRAPGQRAPVGAQAAAAGAGDPPGDHDRLHPIEGGTVRRPLPARPEKRHAGQPGLRFADRGGDCVRAHARHTAAGHARIAAAGRSPGLGGGAAAHAGGPGTAVFGSRHGQGGGARGHVDHPHGHEARCRRRVLHRHGAVYRHYGERLCRLSRDRRRRGRAGAGRRVRRQSRRDGGHRHVQRLLRHLDDAHGRQLQHRAGRAAGTARQERGRQGANRNGAAGGYLYADAKNHTVDGVRTVQPGDHQPFVGSGARPARLERGRLHRPCASAAVRVRAGQQGAAPGRGRTAALRGDRGRAGRRPGRPVGRTHRHQHRRCAHRRQPDAPDRRPAGGQRRARRVLFHLAHQGHRPCAARGGTAVVGVAKRRHVCVQPRVLWPDAPGARLGHHHARRIYPHPVSAAAGSGAPGRRQHAARRHDRGLASLLAARGRIEDVEEGAHHGRVVQRRIGDVQIGRRRLAADRHEHHARPADAARRFRQQRHAQSRTHHGQQRLRFRRFLEDGRLEAGVHAALDQVARERRLVEGQREHRLVGDVDQLDGVGLGQRVVLVDGHAHVFPETEFLAQVVLPQQVLVDARLAPEADVDLLGAQRFVLQGGAQFVQGPGHARELGLEFLEQAGDRTPHGATHDAHAQASHFAAVDLADGVDGHAHAAQQVGCLLHQGLARHGQLERARGAREQFDTQFALELHDLLAERRLRNMQPLGSPAETLFFCDGEEVLQLFQLRPQHRHRQRGAAAGVVFHQRDIGRQAAALGQRLDAREQEWRDVLAGHALVVRFAQRLQRDGVDFIFRHRIACRHRVAHHHAALQAQRPLGADEVCLFARRIELEVRIESALPRKECREAALAHAHHRHAVGFQVLQREADIEDGFHARAHHGHRRLCQFLQVGRDVEAGLGATVHAADAARDEHGNAGQFGADHGGGHRGGAQFRLRQHERQIAAADLHGVGRGAQQFQLVFGQADADLAADDGDGGRHGAAVTDDLFHFARHLHVLRVRHAVRDDGRFQRDDGFAGSAGGGDFRGKQQAGVQRGRYGMPALHGGCGQRQAAPAGQREVAAAVVQRPAHGGRKGVAGAGDVHHVHLVGGQPDQVLAAGVEHALAAARDDDILHAACAQCAAGGAHVGFGGEGGAGHGFQLGAIEDQQAQAAQVVRQARHLRLRHGHDDQRRTIGAGACIVQQRGHAVVRQVQVRHRERCSGALRLPAGEKLGREAVVQRHVGQGHEQFAILVEDGGVGAAGGRGQFEAAARVDARRFRVVLQRAARSVVAQRRQQRHRHAQPRQVFGDIAGHAAIHFLGAGGIGGARLQRGQRAQLAVHVGGADAHEGTAVGQHVRAAQQAPLADQARDMAGHGGARQPQCARQVLLGNEGVGADQLVELLLLRGIVHGMGCASSIKHLSGMVNICSVVVNCGSAACCNEVGCRNRPRPHSCGLQAARCHDPGLRPGRAGRADDRCGHHQLQRAARLPDQHRARPCRRTGDRHPGGRAGGVHEGPRPRVRRLWPGRDDQRRAHHEAAGLPDAVRDQCGRFAAHRSRRRFAGGADRPYQLPAGHPDDGPQRRTFRSALLQHGQRLRCRPARAAAGVGQGKERAAARRRVHRLRWPELRDPGRNPRLQNAGRRRCRHVGGAGSGIGPSLRFESGGRIGHHESGRRPVAIPAVARADPEIRRRAAGPPFLLLKEHTMKRAFILLLDSFGLGATPDADKYNDVGVNTFGHIADWAAKAGTPMQLPVMEKLGLAAAAHVASGEWAQGFNQRDGFTAAYGAARERSTGKDTQSGHWEIAGVPVEFDWGYFPKTVPSFPAELTQKLQELTGVPGFLGDCHASGTEIINQHGDEHVATGKPIIYTSADSVLQIAAHEESFGLERLYQVCEIAFKLVEPYNIGRVIARPFTGADGNYTRTTNRHDYAVAPPAPTLLDHVKNDGGEVIALGKISDIFATQGVSRLVKGKDNMALFDALLKVQDEAGDKSLTFVNFVDFDQAFGHRRDVTGYSNALHEMDARLPEFIARMREGDVAVITADHGPWRITWACLHFPTETTCYEHRLEPRRLQTQRSGPAGPGLDQPYPRQQERGRPPRRQPGQPPHGEKRVPGRVAGQGHRPDRPHHPVRRRHPGPRGAPVPQGDPSAARRPGRSTGPAGLSADDRRRVRVPRDDQAGRGRAAGPLADCGRIHRFPGRSHQHGNQGAVRRDAGLPPGLRRRARESHPGHRRTGDAGKRGQGVVGVHDGRRGLHQDVHRQGAGQRHDSRVADDGARDPRLPRADRFQDRLQAGRRRGHGQGGAAVPDADEGRTGQRVAGTPPVPHWRFEPADRHRTPARALQILNTMEYGPAPESQKEAQAWLEQHGRTFGLFIDNGWTDAGELFASTNPADASKLADLTQATGDDVDRAVAAARRAQPGWQALGGHGRAKVLYAIARLLQKHARLFAVLETLDNGKTIRETRDVDLPLAARHFYYHAGWAQLQAEEFADYRAVGVVGQIVPWNFPLLMLSWKIAPALAAGNTVVFKPAEFTSLTAMLFAEICVQAGVPAGVVNIVTGDGAVGEAIVNHAGIDKLAFTGSTEVGRQIRIATAGSGKKLSLELGGKSPFIVFEDADLDAAVEGLVDSIWFNQGQVCCAGSRLLVQESVEAKFLAKLRTRMDKLTLGAPLEKSIDVGALVDPIQQQRITELVESARAEGCTVYQPACDIPADGAWFPPTLITGASTSAAVAQAEIFGPVLVAMSFRTPPEAVQLANNTVYGLAACVWTENISLALDVAPQIKAGVVWINTANQFDAACGFGGYRESGFGREGGREGMYEYLTALSEDARPAAPVLTAPARTKAAVPATGGAFAIDRTAKMYIGGKQARPDGAYSRAVHGADGAFIAEVGEGSRKDIRNAVEAAHKAGGWSKATAHNRAQVLYYIAENLAARGEEFAARISAMTGASSADAGKEVQASIERLFSYAAYADKYDGLAHQPPMHGVTVALNEPVGVIGIVCPNEAPLLGLISLVAPAIALGNRVVVVPSEAHPLSATDLYQVFDTSDLPGGVVNIVTGSADELARTLATHGDIDAVWRHDGSAAGCAEVERLSAASLKRTWVGGAKGRDWAGDLFEVTGPSHFSTPNNQAENRMFLPQEIIRKKRDGGILSAEEIQFFVGGITTKRITEGQIAALAMAVYFNDMTMDERVAFTLAMRDSGEVLDWRSLDLPGPVVDKHSTGGVGDVVSLLLGPMIAACGGFVPMISGRGLGHTGGTLDKFDSIPGYSTVPDNALFRKVVKEVGVAIIGQTSSLAPSDKIFYGVRDVTATVESVAMITGSILSKKLSAGLDALVMDVKTGTGAFMPTYEKSVELAESIVRVGNGAGMMTSAILTDMNESLAPYAGNALEVRGALDYLTGKSRPARLHEVTMALCAEMLVLGKLAATETEARAKLQASLDSGEAAERFARMVAALGGPADLMDHPDKYLERSPIVVPAPALASGYATSTNCRDIGLAVVSLGGGRRRAADTIDFAVGLTELAGLGDQVQVGQPLAMVHARTQEAAEQAVREIQAACLPPICHSASADRRAGGNSIFAHGRGPECRQHNSTELDSRLRGNDGSKDNHMNKQELIAEAAAARLKAYTPYSNFKVGAALLTNDGKRFRARLPAGRLRPAGRDRRHRRSHRTMRRLPPGDPGAGRQRVAGAADQPQGRHNRDHGSRTAARRFRRRRPEEITRLVFKKTIDVQAACAIAASEAIAAKTQGTFGVGGLMLDQHGNVLKSLHNNVIRHGLVFDPTAHGERQLIDWYYAERARGRDLPPPADITIVTTLDPCCMCSGAILAAGFNVVAAAPDRVAGINYELDARFAALPAPLRQQARDTFSYPAVLGASLYARTAAGATPRSFFIGKTIAEPTQALCALAFEATSREVIALFTADCAREDLRDPATLPPDHAIVRALRQHYPDALAYRCAPHRPDAGLAPFLRQAMAKEKGGGANVAAAAAAAANANTNTNASASAAAKTGAHAAAKTGASAAAKTGASAAAKTSAHAAATADAVAAESHAVTLAANANAVALLDAFGNLLLCMPGQRAQSDIRSAFMEATRAYAQLRYKLMDGATPAQQQLVRQYLGHPKEGTFVFARGPDAGAVSFMDLGAYASTMEGPLPAHNPAQFQYVTPRMAAAELDALCAAMPPLYRDVIRVRPVQVADQALIAALA</sequence>
<accession>A0A699GEJ7</accession>
<dbReference type="PROSITE" id="PS00687">
    <property type="entry name" value="ALDEHYDE_DEHYDR_GLU"/>
    <property type="match status" value="1"/>
</dbReference>
<dbReference type="InterPro" id="IPR035902">
    <property type="entry name" value="Nuc_phospho_transferase"/>
</dbReference>
<dbReference type="GO" id="GO:0008270">
    <property type="term" value="F:zinc ion binding"/>
    <property type="evidence" value="ECO:0007669"/>
    <property type="project" value="InterPro"/>
</dbReference>
<dbReference type="PANTHER" id="PTHR11699">
    <property type="entry name" value="ALDEHYDE DEHYDROGENASE-RELATED"/>
    <property type="match status" value="1"/>
</dbReference>
<dbReference type="CDD" id="cd16009">
    <property type="entry name" value="PPM"/>
    <property type="match status" value="1"/>
</dbReference>
<evidence type="ECO:0000256" key="4">
    <source>
        <dbReference type="ARBA" id="ARBA00022490"/>
    </source>
</evidence>
<feature type="region of interest" description="Disordered" evidence="16">
    <location>
        <begin position="182"/>
        <end position="276"/>
    </location>
</feature>
<feature type="compositionally biased region" description="Basic residues" evidence="16">
    <location>
        <begin position="514"/>
        <end position="536"/>
    </location>
</feature>
<dbReference type="InterPro" id="IPR036566">
    <property type="entry name" value="PYNP-like_C_sf"/>
</dbReference>
<dbReference type="PROSITE" id="PS51747">
    <property type="entry name" value="CYT_DCMP_DEAMINASES_2"/>
    <property type="match status" value="1"/>
</dbReference>
<dbReference type="InterPro" id="IPR018090">
    <property type="entry name" value="Pyrmidine_PPas_bac/euk"/>
</dbReference>
<organism evidence="18">
    <name type="scientific">Tanacetum cinerariifolium</name>
    <name type="common">Dalmatian daisy</name>
    <name type="synonym">Chrysanthemum cinerariifolium</name>
    <dbReference type="NCBI Taxonomy" id="118510"/>
    <lineage>
        <taxon>Eukaryota</taxon>
        <taxon>Viridiplantae</taxon>
        <taxon>Streptophyta</taxon>
        <taxon>Embryophyta</taxon>
        <taxon>Tracheophyta</taxon>
        <taxon>Spermatophyta</taxon>
        <taxon>Magnoliopsida</taxon>
        <taxon>eudicotyledons</taxon>
        <taxon>Gunneridae</taxon>
        <taxon>Pentapetalae</taxon>
        <taxon>asterids</taxon>
        <taxon>campanulids</taxon>
        <taxon>Asterales</taxon>
        <taxon>Asteraceae</taxon>
        <taxon>Asteroideae</taxon>
        <taxon>Anthemideae</taxon>
        <taxon>Anthemidinae</taxon>
        <taxon>Tanacetum</taxon>
    </lineage>
</organism>
<feature type="region of interest" description="Disordered" evidence="16">
    <location>
        <begin position="304"/>
        <end position="339"/>
    </location>
</feature>
<feature type="compositionally biased region" description="Low complexity" evidence="16">
    <location>
        <begin position="220"/>
        <end position="239"/>
    </location>
</feature>
<evidence type="ECO:0000256" key="9">
    <source>
        <dbReference type="ARBA" id="ARBA00023002"/>
    </source>
</evidence>
<dbReference type="GO" id="GO:0110095">
    <property type="term" value="P:cellular detoxification of aldehyde"/>
    <property type="evidence" value="ECO:0007669"/>
    <property type="project" value="UniProtKB-ARBA"/>
</dbReference>
<dbReference type="InterPro" id="IPR016192">
    <property type="entry name" value="APOBEC/CMP_deaminase_Zn-bd"/>
</dbReference>
<dbReference type="InterPro" id="IPR016162">
    <property type="entry name" value="Ald_DH_N"/>
</dbReference>
<dbReference type="InterPro" id="IPR036320">
    <property type="entry name" value="Glycosyl_Trfase_fam3_N_dom_sf"/>
</dbReference>
<feature type="region of interest" description="Disordered" evidence="16">
    <location>
        <begin position="371"/>
        <end position="395"/>
    </location>
</feature>
<dbReference type="Gene3D" id="3.40.309.10">
    <property type="entry name" value="Aldehyde Dehydrogenase, Chain A, domain 2"/>
    <property type="match status" value="1"/>
</dbReference>
<keyword evidence="8" id="KW-0862">Zinc</keyword>
<dbReference type="GO" id="GO:0019145">
    <property type="term" value="F:aminobutyraldehyde dehydrogenase (NAD+) activity"/>
    <property type="evidence" value="ECO:0007669"/>
    <property type="project" value="UniProtKB-ARBA"/>
</dbReference>
<dbReference type="SUPFAM" id="SSF53649">
    <property type="entry name" value="Alkaline phosphatase-like"/>
    <property type="match status" value="1"/>
</dbReference>
<dbReference type="Pfam" id="PF00171">
    <property type="entry name" value="Aldedh"/>
    <property type="match status" value="2"/>
</dbReference>
<comment type="similarity">
    <text evidence="3">Belongs to the phosphopentomutase family.</text>
</comment>
<dbReference type="CDD" id="cd01283">
    <property type="entry name" value="cytidine_deaminase"/>
    <property type="match status" value="1"/>
</dbReference>
<dbReference type="Gene3D" id="3.90.1170.30">
    <property type="entry name" value="Pyrimidine nucleoside phosphorylase-like, C-terminal domain"/>
    <property type="match status" value="1"/>
</dbReference>
<dbReference type="GO" id="GO:0008973">
    <property type="term" value="F:phosphopentomutase activity"/>
    <property type="evidence" value="ECO:0007669"/>
    <property type="project" value="InterPro"/>
</dbReference>
<feature type="region of interest" description="Disordered" evidence="16">
    <location>
        <begin position="3751"/>
        <end position="3784"/>
    </location>
</feature>
<gene>
    <name evidence="18" type="ORF">Tci_000055</name>
</gene>
<dbReference type="NCBIfam" id="TIGR02643">
    <property type="entry name" value="T_phosphoryl"/>
    <property type="match status" value="1"/>
</dbReference>
<evidence type="ECO:0000256" key="7">
    <source>
        <dbReference type="ARBA" id="ARBA00022723"/>
    </source>
</evidence>
<dbReference type="InterPro" id="IPR013102">
    <property type="entry name" value="PYNP_C"/>
</dbReference>
<feature type="compositionally biased region" description="Basic residues" evidence="16">
    <location>
        <begin position="84"/>
        <end position="101"/>
    </location>
</feature>
<evidence type="ECO:0000256" key="14">
    <source>
        <dbReference type="PROSITE-ProRule" id="PRU10007"/>
    </source>
</evidence>
<dbReference type="EMBL" id="BKCJ010000001">
    <property type="protein sequence ID" value="GEU28077.1"/>
    <property type="molecule type" value="Genomic_DNA"/>
</dbReference>
<feature type="region of interest" description="Disordered" evidence="16">
    <location>
        <begin position="614"/>
        <end position="633"/>
    </location>
</feature>
<dbReference type="GO" id="GO:0009032">
    <property type="term" value="F:thymidine phosphorylase activity"/>
    <property type="evidence" value="ECO:0007669"/>
    <property type="project" value="InterPro"/>
</dbReference>
<dbReference type="InterPro" id="IPR017872">
    <property type="entry name" value="Pyrmidine_PPase_CS"/>
</dbReference>
<feature type="region of interest" description="Disordered" evidence="16">
    <location>
        <begin position="1744"/>
        <end position="1768"/>
    </location>
</feature>
<dbReference type="Gene3D" id="3.30.70.1250">
    <property type="entry name" value="Phosphopentomutase"/>
    <property type="match status" value="1"/>
</dbReference>
<dbReference type="InterPro" id="IPR024052">
    <property type="entry name" value="Phosphopentomutase_DeoB_cap_sf"/>
</dbReference>
<feature type="region of interest" description="Disordered" evidence="16">
    <location>
        <begin position="407"/>
        <end position="438"/>
    </location>
</feature>
<dbReference type="PROSITE" id="PS00903">
    <property type="entry name" value="CYT_DCMP_DEAMINASES_1"/>
    <property type="match status" value="1"/>
</dbReference>
<dbReference type="GO" id="GO:0000287">
    <property type="term" value="F:magnesium ion binding"/>
    <property type="evidence" value="ECO:0007669"/>
    <property type="project" value="InterPro"/>
</dbReference>
<feature type="compositionally biased region" description="Basic residues" evidence="16">
    <location>
        <begin position="118"/>
        <end position="138"/>
    </location>
</feature>
<feature type="domain" description="CMP/dCMP-type deaminase" evidence="17">
    <location>
        <begin position="3904"/>
        <end position="4029"/>
    </location>
</feature>
<comment type="caution">
    <text evidence="18">The sequence shown here is derived from an EMBL/GenBank/DDBJ whole genome shotgun (WGS) entry which is preliminary data.</text>
</comment>
<evidence type="ECO:0000256" key="12">
    <source>
        <dbReference type="ARBA" id="ARBA00037921"/>
    </source>
</evidence>
<keyword evidence="4" id="KW-0963">Cytoplasm</keyword>
<feature type="region of interest" description="Disordered" evidence="16">
    <location>
        <begin position="25"/>
        <end position="101"/>
    </location>
</feature>
<evidence type="ECO:0000256" key="3">
    <source>
        <dbReference type="ARBA" id="ARBA00010373"/>
    </source>
</evidence>
<feature type="compositionally biased region" description="Basic residues" evidence="16">
    <location>
        <begin position="2379"/>
        <end position="2388"/>
    </location>
</feature>
<evidence type="ECO:0000256" key="2">
    <source>
        <dbReference type="ARBA" id="ARBA00009986"/>
    </source>
</evidence>
<dbReference type="NCBIfam" id="NF003766">
    <property type="entry name" value="PRK05362.1"/>
    <property type="match status" value="1"/>
</dbReference>
<keyword evidence="10" id="KW-0464">Manganese</keyword>
<dbReference type="GO" id="GO:0009117">
    <property type="term" value="P:nucleotide metabolic process"/>
    <property type="evidence" value="ECO:0007669"/>
    <property type="project" value="InterPro"/>
</dbReference>
<dbReference type="SUPFAM" id="SSF53927">
    <property type="entry name" value="Cytidine deaminase-like"/>
    <property type="match status" value="2"/>
</dbReference>
<dbReference type="InterPro" id="IPR015590">
    <property type="entry name" value="Aldehyde_DH_dom"/>
</dbReference>
<feature type="compositionally biased region" description="Basic and acidic residues" evidence="16">
    <location>
        <begin position="42"/>
        <end position="63"/>
    </location>
</feature>
<feature type="region of interest" description="Disordered" evidence="16">
    <location>
        <begin position="2254"/>
        <end position="2515"/>
    </location>
</feature>
<evidence type="ECO:0000256" key="1">
    <source>
        <dbReference type="ARBA" id="ARBA00001936"/>
    </source>
</evidence>
<comment type="cofactor">
    <cofactor evidence="1">
        <name>Mn(2+)</name>
        <dbReference type="ChEBI" id="CHEBI:29035"/>
    </cofactor>
</comment>
<dbReference type="FunFam" id="3.30.70.1250:FF:000001">
    <property type="entry name" value="Phosphopentomutase"/>
    <property type="match status" value="1"/>
</dbReference>
<dbReference type="Pfam" id="PF07831">
    <property type="entry name" value="PYNP_C"/>
    <property type="match status" value="1"/>
</dbReference>
<dbReference type="FunFam" id="3.40.309.10:FF:000012">
    <property type="entry name" value="Betaine aldehyde dehydrogenase"/>
    <property type="match status" value="1"/>
</dbReference>
<comment type="subunit">
    <text evidence="13">Forms homodimers.</text>
</comment>
<dbReference type="Gene3D" id="3.40.1030.10">
    <property type="entry name" value="Nucleoside phosphorylase/phosphoribosyltransferase catalytic domain"/>
    <property type="match status" value="1"/>
</dbReference>
<evidence type="ECO:0000256" key="15">
    <source>
        <dbReference type="RuleBase" id="RU003345"/>
    </source>
</evidence>
<evidence type="ECO:0000256" key="8">
    <source>
        <dbReference type="ARBA" id="ARBA00022833"/>
    </source>
</evidence>